<proteinExistence type="predicted"/>
<sequence>MHVFAAGTVVYAHYTGLRQHAFGKGRGVKCGDLYGADLCARCHSYFDQYQGCNGSYESKTALSEEFMFCILKTHERNEREGVIKVCKKQ</sequence>
<reference evidence="1 2" key="1">
    <citation type="submission" date="2019-04" db="EMBL/GenBank/DDBJ databases">
        <title>Complete genome sequencing of Piscirickettsia salmonis strain Psal-009.</title>
        <authorList>
            <person name="Schober I."/>
            <person name="Bunk B."/>
            <person name="Sproer C."/>
            <person name="Carril G.P."/>
            <person name="Riedel T."/>
            <person name="Flores-Herrera P.A."/>
            <person name="Nourdin-Galindo G."/>
            <person name="Marshall S.H."/>
            <person name="Overmann J."/>
        </authorList>
    </citation>
    <scope>NUCLEOTIDE SEQUENCE [LARGE SCALE GENOMIC DNA]</scope>
    <source>
        <strain evidence="1 2">Psal-009</strain>
    </source>
</reference>
<dbReference type="Proteomes" id="UP000422232">
    <property type="component" value="Chromosome"/>
</dbReference>
<evidence type="ECO:0000313" key="2">
    <source>
        <dbReference type="Proteomes" id="UP000422232"/>
    </source>
</evidence>
<dbReference type="Gene3D" id="3.30.50.20">
    <property type="entry name" value="prophage-derive protein ybcO"/>
    <property type="match status" value="1"/>
</dbReference>
<name>A0A9Q6LIW8_PISSA</name>
<organism evidence="1 2">
    <name type="scientific">Piscirickettsia salmonis</name>
    <dbReference type="NCBI Taxonomy" id="1238"/>
    <lineage>
        <taxon>Bacteria</taxon>
        <taxon>Pseudomonadati</taxon>
        <taxon>Pseudomonadota</taxon>
        <taxon>Gammaproteobacteria</taxon>
        <taxon>Thiotrichales</taxon>
        <taxon>Piscirickettsiaceae</taxon>
        <taxon>Piscirickettsia</taxon>
    </lineage>
</organism>
<dbReference type="EMBL" id="CP038908">
    <property type="protein sequence ID" value="QGO04609.1"/>
    <property type="molecule type" value="Genomic_DNA"/>
</dbReference>
<protein>
    <submittedName>
        <fullName evidence="1">Uncharacterized protein</fullName>
    </submittedName>
</protein>
<keyword evidence="2" id="KW-1185">Reference proteome</keyword>
<accession>A0A9Q6LIW8</accession>
<gene>
    <name evidence="1" type="ORF">Psal009_00478</name>
</gene>
<evidence type="ECO:0000313" key="1">
    <source>
        <dbReference type="EMBL" id="QGO04609.1"/>
    </source>
</evidence>
<dbReference type="AlphaFoldDB" id="A0A9Q6LIW8"/>